<feature type="transmembrane region" description="Helical" evidence="3">
    <location>
        <begin position="409"/>
        <end position="431"/>
    </location>
</feature>
<evidence type="ECO:0000256" key="1">
    <source>
        <dbReference type="ARBA" id="ARBA00023121"/>
    </source>
</evidence>
<dbReference type="AlphaFoldDB" id="A0A9P5ZY07"/>
<feature type="compositionally biased region" description="Low complexity" evidence="2">
    <location>
        <begin position="119"/>
        <end position="143"/>
    </location>
</feature>
<dbReference type="SUPFAM" id="SSF47027">
    <property type="entry name" value="Acyl-CoA binding protein"/>
    <property type="match status" value="1"/>
</dbReference>
<keyword evidence="1" id="KW-0446">Lipid-binding</keyword>
<keyword evidence="6" id="KW-1185">Reference proteome</keyword>
<sequence>MDSNQLIDVQFDRAVAIVQALPKTGPIQTDYEEKLEMYSLYKQATVGNVKQPRPGIFDMLGRAKWDAWAKHKDLEPYEAKWLYVEALLKVLRKYSDKTVAQDFVRELESYGGDPSNIVSSRTFSHSHGSESSGSTVSDDVSPSRPYAQPQVISHRPNYPPGNHPEDFFDADSEGEVDQHTVAPARLDPGVPQGLPRRPQSSLSSHRYRTPMAGSLAVSPPPIHPVVPETQPLPTYETPSAFASPPHPSTLSSSYAAVSPYAGQFSESSRVGFTSSLQSHPSQSAYRGHTSSVPPRPYGPARPASRLAIESALENVQAHLTALNERLETLESLSFNPSRSRISISPRNSGNISPYGRRTPDDNEDRLEWDVNDMGLWSLILNPLAHGVHQLKNFGRFFVRNEDRSPALMILRRLCLDVSFLLFVLAIVRAIWRKSGVRRREVRAALSMLWHAIIGAKKKRVMVERGV</sequence>
<dbReference type="Proteomes" id="UP000807025">
    <property type="component" value="Unassembled WGS sequence"/>
</dbReference>
<dbReference type="InterPro" id="IPR000582">
    <property type="entry name" value="Acyl-CoA-binding_protein"/>
</dbReference>
<feature type="compositionally biased region" description="Polar residues" evidence="2">
    <location>
        <begin position="271"/>
        <end position="292"/>
    </location>
</feature>
<evidence type="ECO:0000259" key="4">
    <source>
        <dbReference type="PROSITE" id="PS51228"/>
    </source>
</evidence>
<feature type="region of interest" description="Disordered" evidence="2">
    <location>
        <begin position="115"/>
        <end position="253"/>
    </location>
</feature>
<dbReference type="OrthoDB" id="346910at2759"/>
<proteinExistence type="predicted"/>
<dbReference type="GO" id="GO:0000062">
    <property type="term" value="F:fatty-acyl-CoA binding"/>
    <property type="evidence" value="ECO:0007669"/>
    <property type="project" value="InterPro"/>
</dbReference>
<evidence type="ECO:0000313" key="6">
    <source>
        <dbReference type="Proteomes" id="UP000807025"/>
    </source>
</evidence>
<name>A0A9P5ZY07_PLEER</name>
<dbReference type="InterPro" id="IPR014352">
    <property type="entry name" value="FERM/acyl-CoA-bd_prot_sf"/>
</dbReference>
<dbReference type="EMBL" id="MU154559">
    <property type="protein sequence ID" value="KAF9495746.1"/>
    <property type="molecule type" value="Genomic_DNA"/>
</dbReference>
<dbReference type="GO" id="GO:0006631">
    <property type="term" value="P:fatty acid metabolic process"/>
    <property type="evidence" value="ECO:0007669"/>
    <property type="project" value="TreeGrafter"/>
</dbReference>
<evidence type="ECO:0000256" key="2">
    <source>
        <dbReference type="SAM" id="MobiDB-lite"/>
    </source>
</evidence>
<accession>A0A9P5ZY07</accession>
<dbReference type="PANTHER" id="PTHR23310:SF133">
    <property type="entry name" value="COA BINDING PROTEIN, PUTATIVE (AFU_ORTHOLOGUE AFUA_1G12300)-RELATED"/>
    <property type="match status" value="1"/>
</dbReference>
<evidence type="ECO:0000256" key="3">
    <source>
        <dbReference type="SAM" id="Phobius"/>
    </source>
</evidence>
<reference evidence="5" key="1">
    <citation type="submission" date="2020-11" db="EMBL/GenBank/DDBJ databases">
        <authorList>
            <consortium name="DOE Joint Genome Institute"/>
            <person name="Ahrendt S."/>
            <person name="Riley R."/>
            <person name="Andreopoulos W."/>
            <person name="Labutti K."/>
            <person name="Pangilinan J."/>
            <person name="Ruiz-Duenas F.J."/>
            <person name="Barrasa J.M."/>
            <person name="Sanchez-Garcia M."/>
            <person name="Camarero S."/>
            <person name="Miyauchi S."/>
            <person name="Serrano A."/>
            <person name="Linde D."/>
            <person name="Babiker R."/>
            <person name="Drula E."/>
            <person name="Ayuso-Fernandez I."/>
            <person name="Pacheco R."/>
            <person name="Padilla G."/>
            <person name="Ferreira P."/>
            <person name="Barriuso J."/>
            <person name="Kellner H."/>
            <person name="Castanera R."/>
            <person name="Alfaro M."/>
            <person name="Ramirez L."/>
            <person name="Pisabarro A.G."/>
            <person name="Kuo A."/>
            <person name="Tritt A."/>
            <person name="Lipzen A."/>
            <person name="He G."/>
            <person name="Yan M."/>
            <person name="Ng V."/>
            <person name="Cullen D."/>
            <person name="Martin F."/>
            <person name="Rosso M.-N."/>
            <person name="Henrissat B."/>
            <person name="Hibbett D."/>
            <person name="Martinez A.T."/>
            <person name="Grigoriev I.V."/>
        </authorList>
    </citation>
    <scope>NUCLEOTIDE SEQUENCE</scope>
    <source>
        <strain evidence="5">ATCC 90797</strain>
    </source>
</reference>
<evidence type="ECO:0000313" key="5">
    <source>
        <dbReference type="EMBL" id="KAF9495746.1"/>
    </source>
</evidence>
<dbReference type="InterPro" id="IPR035984">
    <property type="entry name" value="Acyl-CoA-binding_sf"/>
</dbReference>
<keyword evidence="3" id="KW-0812">Transmembrane</keyword>
<comment type="caution">
    <text evidence="5">The sequence shown here is derived from an EMBL/GenBank/DDBJ whole genome shotgun (WGS) entry which is preliminary data.</text>
</comment>
<dbReference type="FunFam" id="1.20.80.10:FF:000010">
    <property type="entry name" value="Acyl-CoA-binding domain-containing protein 5"/>
    <property type="match status" value="1"/>
</dbReference>
<dbReference type="Gene3D" id="1.20.80.10">
    <property type="match status" value="1"/>
</dbReference>
<feature type="region of interest" description="Disordered" evidence="2">
    <location>
        <begin position="271"/>
        <end position="302"/>
    </location>
</feature>
<protein>
    <submittedName>
        <fullName evidence="5">ACBP-domain-containing protein</fullName>
    </submittedName>
</protein>
<dbReference type="PRINTS" id="PR00689">
    <property type="entry name" value="ACOABINDINGP"/>
</dbReference>
<dbReference type="Pfam" id="PF00887">
    <property type="entry name" value="ACBP"/>
    <property type="match status" value="1"/>
</dbReference>
<organism evidence="5 6">
    <name type="scientific">Pleurotus eryngii</name>
    <name type="common">Boletus of the steppes</name>
    <dbReference type="NCBI Taxonomy" id="5323"/>
    <lineage>
        <taxon>Eukaryota</taxon>
        <taxon>Fungi</taxon>
        <taxon>Dikarya</taxon>
        <taxon>Basidiomycota</taxon>
        <taxon>Agaricomycotina</taxon>
        <taxon>Agaricomycetes</taxon>
        <taxon>Agaricomycetidae</taxon>
        <taxon>Agaricales</taxon>
        <taxon>Pleurotineae</taxon>
        <taxon>Pleurotaceae</taxon>
        <taxon>Pleurotus</taxon>
    </lineage>
</organism>
<feature type="domain" description="ACB" evidence="4">
    <location>
        <begin position="7"/>
        <end position="96"/>
    </location>
</feature>
<dbReference type="PROSITE" id="PS51228">
    <property type="entry name" value="ACB_2"/>
    <property type="match status" value="1"/>
</dbReference>
<dbReference type="PANTHER" id="PTHR23310">
    <property type="entry name" value="ACYL-COA-BINDING PROTEIN, ACBP"/>
    <property type="match status" value="1"/>
</dbReference>
<gene>
    <name evidence="5" type="ORF">BDN71DRAFT_1447194</name>
</gene>
<keyword evidence="3" id="KW-1133">Transmembrane helix</keyword>
<keyword evidence="3" id="KW-0472">Membrane</keyword>